<evidence type="ECO:0000313" key="2">
    <source>
        <dbReference type="Proteomes" id="UP001157502"/>
    </source>
</evidence>
<proteinExistence type="predicted"/>
<reference evidence="1" key="1">
    <citation type="submission" date="2021-05" db="EMBL/GenBank/DDBJ databases">
        <authorList>
            <person name="Pan Q."/>
            <person name="Jouanno E."/>
            <person name="Zahm M."/>
            <person name="Klopp C."/>
            <person name="Cabau C."/>
            <person name="Louis A."/>
            <person name="Berthelot C."/>
            <person name="Parey E."/>
            <person name="Roest Crollius H."/>
            <person name="Montfort J."/>
            <person name="Robinson-Rechavi M."/>
            <person name="Bouchez O."/>
            <person name="Lampietro C."/>
            <person name="Lopez Roques C."/>
            <person name="Donnadieu C."/>
            <person name="Postlethwait J."/>
            <person name="Bobe J."/>
            <person name="Dillon D."/>
            <person name="Chandos A."/>
            <person name="von Hippel F."/>
            <person name="Guiguen Y."/>
        </authorList>
    </citation>
    <scope>NUCLEOTIDE SEQUENCE</scope>
    <source>
        <strain evidence="1">YG-Jan2019</strain>
    </source>
</reference>
<name>A0ACC2GFY6_DALPE</name>
<dbReference type="Proteomes" id="UP001157502">
    <property type="component" value="Chromosome 13"/>
</dbReference>
<dbReference type="EMBL" id="CM055740">
    <property type="protein sequence ID" value="KAJ8002467.1"/>
    <property type="molecule type" value="Genomic_DNA"/>
</dbReference>
<keyword evidence="2" id="KW-1185">Reference proteome</keyword>
<accession>A0ACC2GFY6</accession>
<comment type="caution">
    <text evidence="1">The sequence shown here is derived from an EMBL/GenBank/DDBJ whole genome shotgun (WGS) entry which is preliminary data.</text>
</comment>
<protein>
    <submittedName>
        <fullName evidence="1">Uncharacterized protein</fullName>
    </submittedName>
</protein>
<gene>
    <name evidence="1" type="ORF">DPEC_G00159220</name>
</gene>
<sequence length="938" mass="104265">MERREKMNEKSVREQEEWDDKESSGDDGMMNRRAGGQELGLAPGTDEDIVLNENNIVTNLPIDMINCHLEEGGLVQGETAGVLVVGNKEETGIQTGKGGAAVLPVLWGSVPGHLRGLQYLRLGSEDGTALEGALEVIPQLTQLHSLAIRGHCFHDFHGDPLPGLLTSLPPSFSSLSLLNHLDLSFNHLSSFPPCLLSLPLLTTLLLSHNRLMLLPSSFGPLPVLRYLSLLGNSLVSLPPSLGQLKTLQVLDVSCNLLETLPVEVGGLEELMKLELSHNRLRTLPETMGSLQSLRELVIHSNDLRVRPTCLDKLPQLKVDLRNNLLGRPPTPPPLPPAPDQVEICLPELHLGLDQHSFCVLSSGCHVFLPGGAELLFPPGCLATVTRLHWAQHRPDRKWVWLEEHDFLLSRPLELRPHGISFSKPVEVCIPYHRTKRGEVVIRRFDGQLWTSLPTMTRRGSPRHSSHPGGKPAWLACISVHQFSWFVAVGRPQRDSCSLTPEGALLVSRSDPGIKLSFPPDSTVQTRVITLQVLEVSVTEVQVLSGDPQASVSPLLCLSQSPSMHFLQPVKVQVPLPSGLTGHTVDLSCLYLLHGDPSAQTWTDITSQVTLHVTHLYAIFYITHFSWYWLWYTTQRCVSGVVRRVYQKLKQFRVQFLVLQRKADPKQVLLQCLPADKVDSRVAALAEQYDGPQPSDLCDLLEGEQFFAGFERGLDISTDRPDCSEGRLSFVFYSRLKNLKEVYVSPTQRQEEAVRGQVSFYRGEVPTDLPEELARKRKGHDSQWLATLPLKLPGSNCDPGLIGWEQPQHPPLNLGDPESGYLTEANLLAISLQVGQDWKPIGINLGLSYQELERIQYKYRDNLGAMVLEMLFHWARGQQSGGGSGAVPWLVEAMRKSGRTDLAEEINDIVCLGTRKYRESLRRVGLEEEEIPADPAPPP</sequence>
<organism evidence="1 2">
    <name type="scientific">Dallia pectoralis</name>
    <name type="common">Alaska blackfish</name>
    <dbReference type="NCBI Taxonomy" id="75939"/>
    <lineage>
        <taxon>Eukaryota</taxon>
        <taxon>Metazoa</taxon>
        <taxon>Chordata</taxon>
        <taxon>Craniata</taxon>
        <taxon>Vertebrata</taxon>
        <taxon>Euteleostomi</taxon>
        <taxon>Actinopterygii</taxon>
        <taxon>Neopterygii</taxon>
        <taxon>Teleostei</taxon>
        <taxon>Protacanthopterygii</taxon>
        <taxon>Esociformes</taxon>
        <taxon>Umbridae</taxon>
        <taxon>Dallia</taxon>
    </lineage>
</organism>
<evidence type="ECO:0000313" key="1">
    <source>
        <dbReference type="EMBL" id="KAJ8002467.1"/>
    </source>
</evidence>